<feature type="transmembrane region" description="Helical" evidence="8">
    <location>
        <begin position="954"/>
        <end position="975"/>
    </location>
</feature>
<dbReference type="InterPro" id="IPR052702">
    <property type="entry name" value="MscS-like_channel"/>
</dbReference>
<feature type="transmembrane region" description="Helical" evidence="8">
    <location>
        <begin position="797"/>
        <end position="814"/>
    </location>
</feature>
<evidence type="ECO:0000256" key="7">
    <source>
        <dbReference type="SAM" id="Coils"/>
    </source>
</evidence>
<evidence type="ECO:0000313" key="13">
    <source>
        <dbReference type="Proteomes" id="UP001158067"/>
    </source>
</evidence>
<comment type="subcellular location">
    <subcellularLocation>
        <location evidence="1">Cell membrane</location>
        <topology evidence="1">Multi-pass membrane protein</topology>
    </subcellularLocation>
</comment>
<dbReference type="Pfam" id="PF12794">
    <property type="entry name" value="MscS_TM"/>
    <property type="match status" value="1"/>
</dbReference>
<feature type="transmembrane region" description="Helical" evidence="8">
    <location>
        <begin position="766"/>
        <end position="791"/>
    </location>
</feature>
<feature type="domain" description="Mechanosensitive ion channel inner membrane" evidence="10">
    <location>
        <begin position="569"/>
        <end position="902"/>
    </location>
</feature>
<feature type="domain" description="Mechanosensitive ion channel MscS" evidence="9">
    <location>
        <begin position="1003"/>
        <end position="1068"/>
    </location>
</feature>
<dbReference type="InterPro" id="IPR023408">
    <property type="entry name" value="MscS_beta-dom_sf"/>
</dbReference>
<dbReference type="Gene3D" id="3.30.70.100">
    <property type="match status" value="1"/>
</dbReference>
<dbReference type="InterPro" id="IPR025692">
    <property type="entry name" value="MscS_IM_dom1"/>
</dbReference>
<evidence type="ECO:0000256" key="2">
    <source>
        <dbReference type="ARBA" id="ARBA00008017"/>
    </source>
</evidence>
<name>A0ABY1PNG1_9BACT</name>
<sequence length="1189" mass="133199">MMTPLLKSISQLTCRIPDVYFVSNPFDGRHRYRSSRQGLAWLVGCVALLGLTGNLCADFPTPVSNNTPVIPAGYRFQSEAESGKGTPGKAPAVSIDPESLTNPEAVAAEAKRITEDTSLDSNLRDRILASLKDIDTTLAKQRTAADEQAAFKKSLSKIAIDKGIATRNAKREVKPTEEVNGRSMSLEELKQYEIKASTNLAAAREALQKADSAIIARKSRLEKLPGEITKVRQEIDALEASSIGELNDDPNGQLKLVREAGRRAEIAAAKQRLESMQTEQLLLEAQVDLLPLRKEAEEKNVLEAEMEFNRWSAVIQKMRQNQVTIELQKYEKELERTNTDASISQVLKLKDIWVKIIGETDQTDRLLTKERAETVKWAERLTDTQKKIAEANTEGEQLSSSVGLQLQLLKNRLPSTTSISRQIATIDQVIEERRDLQRRVELTLEGIDDSVAGELPMDVFSQQVIMGAHRSQSDLPETESQLLAKFITDLETHVNKLAERREELENQRNIVNKLQAEIDLHVVWIRNEPLFHVRDIPLAWQAFRWIVHPQHLKLLANRLVEGFWQRPELIVIALIAFLTILVAGAKLRRRMLTLGERAASRQSTSLRPTFSATLLSAALVLPLVVLLWIVGDALIASQGVEPLVRAVAKAFHLASIAVLPIELLRQWLRPRGLAIAHFDVSEDSIKGLRRWLRILIDLGVPILLIFATAYYLGRYQLTQALGRVMLMSGMCLLSCVLWRMLEPKQGIFSIEIRDNPNGWLSRLRHIWFLPIVVMPILFASVAIAGYGSAAIVLIRQFYWTLWLCLLTFYLNGLMRRWLLTQRRRLAWAVHRERVEENQRIGGVAGLEGVEVEPTTSLEAAEINAQTSRLVSTFLFIAALIGVAYIWSPVLPAIGYLESVHLWSIVGENEENTWVTLADAIKAIPVLILTWASVRNLPGLIEGVLLERLPLEKPVRYAITTLGTYALLFIGLAFSARTFGLRWDNIQWLVAALGVGLGFGLQEIFANFVSGLILLFEQPIRVGDIVTLGDTTGVVAKIRMRATTVTNWDRQELIIPNKDLITGRLVNWTLSDTTNRVVINVGIAYGSDTDEACDMLRTICQDHQAIKTDPSPVVTFEGFGDSTLNLVIRCYLADLDNRLRTIHELHTEINKRFNKAGIEIAFPQRDLHLRSLPKELTDSIAAAKAPTPST</sequence>
<evidence type="ECO:0000313" key="12">
    <source>
        <dbReference type="EMBL" id="SMP39220.1"/>
    </source>
</evidence>
<dbReference type="InterPro" id="IPR011014">
    <property type="entry name" value="MscS_channel_TM-2"/>
</dbReference>
<dbReference type="PANTHER" id="PTHR30347">
    <property type="entry name" value="POTASSIUM CHANNEL RELATED"/>
    <property type="match status" value="1"/>
</dbReference>
<feature type="transmembrane region" description="Helical" evidence="8">
    <location>
        <begin position="608"/>
        <end position="631"/>
    </location>
</feature>
<dbReference type="InterPro" id="IPR006685">
    <property type="entry name" value="MscS_channel_2nd"/>
</dbReference>
<dbReference type="Gene3D" id="1.10.287.1260">
    <property type="match status" value="1"/>
</dbReference>
<accession>A0ABY1PNG1</accession>
<keyword evidence="5 8" id="KW-1133">Transmembrane helix</keyword>
<reference evidence="12 13" key="1">
    <citation type="submission" date="2017-05" db="EMBL/GenBank/DDBJ databases">
        <authorList>
            <person name="Varghese N."/>
            <person name="Submissions S."/>
        </authorList>
    </citation>
    <scope>NUCLEOTIDE SEQUENCE [LARGE SCALE GENOMIC DNA]</scope>
    <source>
        <strain evidence="12 13">DSM 25457</strain>
    </source>
</reference>
<dbReference type="InterPro" id="IPR049278">
    <property type="entry name" value="MS_channel_C"/>
</dbReference>
<evidence type="ECO:0000259" key="11">
    <source>
        <dbReference type="Pfam" id="PF21082"/>
    </source>
</evidence>
<evidence type="ECO:0000256" key="8">
    <source>
        <dbReference type="SAM" id="Phobius"/>
    </source>
</evidence>
<feature type="transmembrane region" description="Helical" evidence="8">
    <location>
        <begin position="873"/>
        <end position="893"/>
    </location>
</feature>
<feature type="transmembrane region" description="Helical" evidence="8">
    <location>
        <begin position="987"/>
        <end position="1015"/>
    </location>
</feature>
<feature type="transmembrane region" description="Helical" evidence="8">
    <location>
        <begin position="694"/>
        <end position="712"/>
    </location>
</feature>
<dbReference type="Pfam" id="PF21082">
    <property type="entry name" value="MS_channel_3rd"/>
    <property type="match status" value="1"/>
</dbReference>
<evidence type="ECO:0000256" key="4">
    <source>
        <dbReference type="ARBA" id="ARBA00022692"/>
    </source>
</evidence>
<keyword evidence="4 8" id="KW-0812">Transmembrane</keyword>
<evidence type="ECO:0000256" key="5">
    <source>
        <dbReference type="ARBA" id="ARBA00022989"/>
    </source>
</evidence>
<protein>
    <submittedName>
        <fullName evidence="12">Potassium efflux system protein</fullName>
    </submittedName>
</protein>
<evidence type="ECO:0000256" key="3">
    <source>
        <dbReference type="ARBA" id="ARBA00022475"/>
    </source>
</evidence>
<evidence type="ECO:0000256" key="1">
    <source>
        <dbReference type="ARBA" id="ARBA00004651"/>
    </source>
</evidence>
<dbReference type="InterPro" id="IPR010920">
    <property type="entry name" value="LSM_dom_sf"/>
</dbReference>
<dbReference type="RefSeq" id="WP_283430525.1">
    <property type="nucleotide sequence ID" value="NZ_FXUG01000001.1"/>
</dbReference>
<keyword evidence="6 8" id="KW-0472">Membrane</keyword>
<dbReference type="Gene3D" id="2.30.30.60">
    <property type="match status" value="1"/>
</dbReference>
<evidence type="ECO:0000259" key="9">
    <source>
        <dbReference type="Pfam" id="PF00924"/>
    </source>
</evidence>
<feature type="transmembrane region" description="Helical" evidence="8">
    <location>
        <begin position="569"/>
        <end position="587"/>
    </location>
</feature>
<evidence type="ECO:0000259" key="10">
    <source>
        <dbReference type="Pfam" id="PF12794"/>
    </source>
</evidence>
<keyword evidence="3" id="KW-1003">Cell membrane</keyword>
<dbReference type="EMBL" id="FXUG01000001">
    <property type="protein sequence ID" value="SMP39220.1"/>
    <property type="molecule type" value="Genomic_DNA"/>
</dbReference>
<feature type="domain" description="Mechanosensitive ion channel MscS C-terminal" evidence="11">
    <location>
        <begin position="1076"/>
        <end position="1159"/>
    </location>
</feature>
<comment type="similarity">
    <text evidence="2">Belongs to the MscS (TC 1.A.23) family.</text>
</comment>
<keyword evidence="13" id="KW-1185">Reference proteome</keyword>
<gene>
    <name evidence="12" type="ORF">SAMN06265222_101278</name>
</gene>
<dbReference type="PANTHER" id="PTHR30347:SF1">
    <property type="entry name" value="MECHANOSENSITIVE CHANNEL MSCK"/>
    <property type="match status" value="1"/>
</dbReference>
<dbReference type="SUPFAM" id="SSF82861">
    <property type="entry name" value="Mechanosensitive channel protein MscS (YggB), transmembrane region"/>
    <property type="match status" value="1"/>
</dbReference>
<evidence type="ECO:0000256" key="6">
    <source>
        <dbReference type="ARBA" id="ARBA00023136"/>
    </source>
</evidence>
<dbReference type="InterPro" id="IPR011066">
    <property type="entry name" value="MscS_channel_C_sf"/>
</dbReference>
<dbReference type="Pfam" id="PF00924">
    <property type="entry name" value="MS_channel_2nd"/>
    <property type="match status" value="1"/>
</dbReference>
<dbReference type="Proteomes" id="UP001158067">
    <property type="component" value="Unassembled WGS sequence"/>
</dbReference>
<dbReference type="SUPFAM" id="SSF50182">
    <property type="entry name" value="Sm-like ribonucleoproteins"/>
    <property type="match status" value="1"/>
</dbReference>
<proteinExistence type="inferred from homology"/>
<dbReference type="SUPFAM" id="SSF82689">
    <property type="entry name" value="Mechanosensitive channel protein MscS (YggB), C-terminal domain"/>
    <property type="match status" value="1"/>
</dbReference>
<organism evidence="12 13">
    <name type="scientific">Neorhodopirellula lusitana</name>
    <dbReference type="NCBI Taxonomy" id="445327"/>
    <lineage>
        <taxon>Bacteria</taxon>
        <taxon>Pseudomonadati</taxon>
        <taxon>Planctomycetota</taxon>
        <taxon>Planctomycetia</taxon>
        <taxon>Pirellulales</taxon>
        <taxon>Pirellulaceae</taxon>
        <taxon>Neorhodopirellula</taxon>
    </lineage>
</organism>
<feature type="coiled-coil region" evidence="7">
    <location>
        <begin position="487"/>
        <end position="517"/>
    </location>
</feature>
<comment type="caution">
    <text evidence="12">The sequence shown here is derived from an EMBL/GenBank/DDBJ whole genome shotgun (WGS) entry which is preliminary data.</text>
</comment>
<keyword evidence="7" id="KW-0175">Coiled coil</keyword>